<keyword evidence="3 6" id="KW-1133">Transmembrane helix</keyword>
<feature type="transmembrane region" description="Helical" evidence="6">
    <location>
        <begin position="6"/>
        <end position="26"/>
    </location>
</feature>
<evidence type="ECO:0000256" key="6">
    <source>
        <dbReference type="SAM" id="Phobius"/>
    </source>
</evidence>
<gene>
    <name evidence="8" type="ORF">ACFQY0_03780</name>
</gene>
<evidence type="ECO:0000256" key="4">
    <source>
        <dbReference type="ARBA" id="ARBA00023136"/>
    </source>
</evidence>
<proteinExistence type="predicted"/>
<evidence type="ECO:0000259" key="7">
    <source>
        <dbReference type="PROSITE" id="PS50234"/>
    </source>
</evidence>
<evidence type="ECO:0000313" key="9">
    <source>
        <dbReference type="Proteomes" id="UP001596472"/>
    </source>
</evidence>
<feature type="compositionally biased region" description="Acidic residues" evidence="5">
    <location>
        <begin position="586"/>
        <end position="610"/>
    </location>
</feature>
<evidence type="ECO:0000256" key="2">
    <source>
        <dbReference type="ARBA" id="ARBA00022692"/>
    </source>
</evidence>
<dbReference type="RefSeq" id="WP_379709246.1">
    <property type="nucleotide sequence ID" value="NZ_JBHTBS010000001.1"/>
</dbReference>
<evidence type="ECO:0000256" key="3">
    <source>
        <dbReference type="ARBA" id="ARBA00022989"/>
    </source>
</evidence>
<keyword evidence="1" id="KW-1003">Cell membrane</keyword>
<feature type="transmembrane region" description="Helical" evidence="6">
    <location>
        <begin position="306"/>
        <end position="325"/>
    </location>
</feature>
<comment type="caution">
    <text evidence="8">The sequence shown here is derived from an EMBL/GenBank/DDBJ whole genome shotgun (WGS) entry which is preliminary data.</text>
</comment>
<dbReference type="EMBL" id="JBHTBS010000001">
    <property type="protein sequence ID" value="MFC7336285.1"/>
    <property type="molecule type" value="Genomic_DNA"/>
</dbReference>
<dbReference type="Pfam" id="PF13519">
    <property type="entry name" value="VWA_2"/>
    <property type="match status" value="1"/>
</dbReference>
<keyword evidence="4 6" id="KW-0472">Membrane</keyword>
<dbReference type="SUPFAM" id="SSF53300">
    <property type="entry name" value="vWA-like"/>
    <property type="match status" value="1"/>
</dbReference>
<name>A0ABW2L557_9BACT</name>
<feature type="transmembrane region" description="Helical" evidence="6">
    <location>
        <begin position="52"/>
        <end position="72"/>
    </location>
</feature>
<evidence type="ECO:0000256" key="1">
    <source>
        <dbReference type="ARBA" id="ARBA00022475"/>
    </source>
</evidence>
<dbReference type="Gene3D" id="1.25.40.10">
    <property type="entry name" value="Tetratricopeptide repeat domain"/>
    <property type="match status" value="1"/>
</dbReference>
<accession>A0ABW2L557</accession>
<sequence>MTLAEPAWLLMLILLPIIATGAVLTARLRKKQWGAFVSERLRPRLLKRSSPIPRWIAFVCMLLASALLIIALSRPQSRRETTTETILGRNILFAIDLSRSMKVADLRPDRLTQAKAAAYELLDALPNDRIGVVGFAGSAYLFAPLTPDHSAIRETINQLDIDWIPAGGSNLKEGLKLAIETLKKTGTRQNALILMSDGEEHEGKISEIAQDARSAGIEVITIGFGTEQGDFVPDDEFADGRFRDREGKEVISRLETAPLKRVSEVTGGRFAIASSGADIPAMVQAAVSDLDKVRIAGREKVVTVEYFQWFVLPAILLLIGAAVAATRWRGVGTAIALLCFLPRPLQAGDVDDARAAYAAEHYEEARDRFGALAEMEPDQEKAFGYRLAQGNAAYRIGDLATARKAFSEALRADDSQLRNAAHHGMGNTLFEIGWARLSKGSAYPDPGPPPEESEEADVFDRLSDALLDRTNDERPSEGDLAAFEEMVKNRLDEWMKEETPEESQSEGSEHFNQLLTDWIDAVRHYDSTVAFEPAAHNRELTVIHLRKLREILEKVEENAQSIQAVPMPGSGEGEEPGEQNPGEGGSGEEEGEGEGGEEEGEGEGEEEGEEKNDGGDKDGEPSESDGEGGKKEPKPGETPEEAARRILNENADLQKGALSPGRLRFRRPDKDW</sequence>
<feature type="domain" description="VWFA" evidence="7">
    <location>
        <begin position="90"/>
        <end position="225"/>
    </location>
</feature>
<dbReference type="PROSITE" id="PS50234">
    <property type="entry name" value="VWFA"/>
    <property type="match status" value="1"/>
</dbReference>
<keyword evidence="9" id="KW-1185">Reference proteome</keyword>
<organism evidence="8 9">
    <name type="scientific">Haloferula chungangensis</name>
    <dbReference type="NCBI Taxonomy" id="1048331"/>
    <lineage>
        <taxon>Bacteria</taxon>
        <taxon>Pseudomonadati</taxon>
        <taxon>Verrucomicrobiota</taxon>
        <taxon>Verrucomicrobiia</taxon>
        <taxon>Verrucomicrobiales</taxon>
        <taxon>Verrucomicrobiaceae</taxon>
        <taxon>Haloferula</taxon>
    </lineage>
</organism>
<dbReference type="SMART" id="SM00327">
    <property type="entry name" value="VWA"/>
    <property type="match status" value="1"/>
</dbReference>
<reference evidence="9" key="1">
    <citation type="journal article" date="2019" name="Int. J. Syst. Evol. Microbiol.">
        <title>The Global Catalogue of Microorganisms (GCM) 10K type strain sequencing project: providing services to taxonomists for standard genome sequencing and annotation.</title>
        <authorList>
            <consortium name="The Broad Institute Genomics Platform"/>
            <consortium name="The Broad Institute Genome Sequencing Center for Infectious Disease"/>
            <person name="Wu L."/>
            <person name="Ma J."/>
        </authorList>
    </citation>
    <scope>NUCLEOTIDE SEQUENCE [LARGE SCALE GENOMIC DNA]</scope>
    <source>
        <strain evidence="9">CGMCC 4.1467</strain>
    </source>
</reference>
<feature type="compositionally biased region" description="Basic and acidic residues" evidence="5">
    <location>
        <begin position="627"/>
        <end position="647"/>
    </location>
</feature>
<evidence type="ECO:0000256" key="5">
    <source>
        <dbReference type="SAM" id="MobiDB-lite"/>
    </source>
</evidence>
<dbReference type="Proteomes" id="UP001596472">
    <property type="component" value="Unassembled WGS sequence"/>
</dbReference>
<dbReference type="PANTHER" id="PTHR22550">
    <property type="entry name" value="SPORE GERMINATION PROTEIN"/>
    <property type="match status" value="1"/>
</dbReference>
<keyword evidence="2 6" id="KW-0812">Transmembrane</keyword>
<dbReference type="PANTHER" id="PTHR22550:SF5">
    <property type="entry name" value="LEUCINE ZIPPER PROTEIN 4"/>
    <property type="match status" value="1"/>
</dbReference>
<dbReference type="InterPro" id="IPR002035">
    <property type="entry name" value="VWF_A"/>
</dbReference>
<dbReference type="Gene3D" id="3.40.50.410">
    <property type="entry name" value="von Willebrand factor, type A domain"/>
    <property type="match status" value="1"/>
</dbReference>
<dbReference type="InterPro" id="IPR050768">
    <property type="entry name" value="UPF0353/GerABKA_families"/>
</dbReference>
<evidence type="ECO:0000313" key="8">
    <source>
        <dbReference type="EMBL" id="MFC7336285.1"/>
    </source>
</evidence>
<dbReference type="InterPro" id="IPR011990">
    <property type="entry name" value="TPR-like_helical_dom_sf"/>
</dbReference>
<feature type="region of interest" description="Disordered" evidence="5">
    <location>
        <begin position="560"/>
        <end position="672"/>
    </location>
</feature>
<protein>
    <submittedName>
        <fullName evidence="8">VWA domain-containing protein</fullName>
    </submittedName>
</protein>
<dbReference type="SUPFAM" id="SSF48452">
    <property type="entry name" value="TPR-like"/>
    <property type="match status" value="1"/>
</dbReference>
<feature type="compositionally biased region" description="Basic and acidic residues" evidence="5">
    <location>
        <begin position="611"/>
        <end position="620"/>
    </location>
</feature>
<dbReference type="InterPro" id="IPR036465">
    <property type="entry name" value="vWFA_dom_sf"/>
</dbReference>